<keyword evidence="1" id="KW-0472">Membrane</keyword>
<dbReference type="GeneID" id="99736825"/>
<proteinExistence type="predicted"/>
<evidence type="ECO:0000313" key="3">
    <source>
        <dbReference type="Proteomes" id="UP001197236"/>
    </source>
</evidence>
<comment type="caution">
    <text evidence="2">The sequence shown here is derived from an EMBL/GenBank/DDBJ whole genome shotgun (WGS) entry which is preliminary data.</text>
</comment>
<dbReference type="Proteomes" id="UP001197236">
    <property type="component" value="Unassembled WGS sequence"/>
</dbReference>
<organism evidence="2 3">
    <name type="scientific">Pantoea allii</name>
    <dbReference type="NCBI Taxonomy" id="574096"/>
    <lineage>
        <taxon>Bacteria</taxon>
        <taxon>Pseudomonadati</taxon>
        <taxon>Pseudomonadota</taxon>
        <taxon>Gammaproteobacteria</taxon>
        <taxon>Enterobacterales</taxon>
        <taxon>Erwiniaceae</taxon>
        <taxon>Pantoea</taxon>
    </lineage>
</organism>
<evidence type="ECO:0000256" key="1">
    <source>
        <dbReference type="SAM" id="Phobius"/>
    </source>
</evidence>
<keyword evidence="3" id="KW-1185">Reference proteome</keyword>
<evidence type="ECO:0000313" key="2">
    <source>
        <dbReference type="EMBL" id="MBW1255921.1"/>
    </source>
</evidence>
<keyword evidence="1" id="KW-1133">Transmembrane helix</keyword>
<keyword evidence="1" id="KW-0812">Transmembrane</keyword>
<feature type="transmembrane region" description="Helical" evidence="1">
    <location>
        <begin position="7"/>
        <end position="27"/>
    </location>
</feature>
<feature type="transmembrane region" description="Helical" evidence="1">
    <location>
        <begin position="47"/>
        <end position="71"/>
    </location>
</feature>
<gene>
    <name evidence="2" type="ORF">KYI95_01670</name>
</gene>
<dbReference type="RefSeq" id="WP_082875201.1">
    <property type="nucleotide sequence ID" value="NZ_CP125958.1"/>
</dbReference>
<name>A0ABS6V9L5_9GAMM</name>
<accession>A0ABS6V9L5</accession>
<sequence>MKRSLQICLASLAGLAVGAGLFIIVFPSLARFINGPVKGEDQMSANAALLFIGLPATAIIFAAVTGTWWAIRLKTKAQSGLG</sequence>
<dbReference type="EMBL" id="JAHVXZ010000001">
    <property type="protein sequence ID" value="MBW1255921.1"/>
    <property type="molecule type" value="Genomic_DNA"/>
</dbReference>
<reference evidence="2 3" key="1">
    <citation type="submission" date="2021-07" db="EMBL/GenBank/DDBJ databases">
        <title>A novel phosphonate cluster across the Pantoea species complex is important for pathogenicity in onion.</title>
        <authorList>
            <person name="Zhao M."/>
            <person name="Stice S."/>
            <person name="Shin G.Y."/>
            <person name="Coutinho T."/>
            <person name="Gitaitis R."/>
            <person name="Kvitko B."/>
            <person name="Dutta B."/>
        </authorList>
    </citation>
    <scope>NUCLEOTIDE SEQUENCE [LARGE SCALE GENOMIC DNA]</scope>
    <source>
        <strain evidence="2 3">BD 382</strain>
    </source>
</reference>
<protein>
    <submittedName>
        <fullName evidence="2">Uncharacterized protein</fullName>
    </submittedName>
</protein>